<keyword evidence="3" id="KW-1185">Reference proteome</keyword>
<evidence type="ECO:0000313" key="2">
    <source>
        <dbReference type="EMBL" id="SCX95113.1"/>
    </source>
</evidence>
<dbReference type="STRING" id="381306.AN478_11085"/>
<gene>
    <name evidence="2" type="ORF">SAMN05661077_0816</name>
</gene>
<dbReference type="Gene3D" id="3.40.250.10">
    <property type="entry name" value="Rhodanese-like domain"/>
    <property type="match status" value="1"/>
</dbReference>
<reference evidence="3" key="1">
    <citation type="submission" date="2016-10" db="EMBL/GenBank/DDBJ databases">
        <authorList>
            <person name="Varghese N."/>
        </authorList>
    </citation>
    <scope>NUCLEOTIDE SEQUENCE [LARGE SCALE GENOMIC DNA]</scope>
    <source>
        <strain evidence="3">HL 19</strain>
    </source>
</reference>
<accession>A0A0P9EBL2</accession>
<dbReference type="SMART" id="SM00450">
    <property type="entry name" value="RHOD"/>
    <property type="match status" value="1"/>
</dbReference>
<protein>
    <submittedName>
        <fullName evidence="2">Rhodanese-related sulfurtransferase</fullName>
    </submittedName>
</protein>
<evidence type="ECO:0000259" key="1">
    <source>
        <dbReference type="PROSITE" id="PS50206"/>
    </source>
</evidence>
<dbReference type="InterPro" id="IPR036873">
    <property type="entry name" value="Rhodanese-like_dom_sf"/>
</dbReference>
<dbReference type="PANTHER" id="PTHR43031:SF18">
    <property type="entry name" value="RHODANESE-RELATED SULFURTRANSFERASES"/>
    <property type="match status" value="1"/>
</dbReference>
<dbReference type="PROSITE" id="PS50206">
    <property type="entry name" value="RHODANESE_3"/>
    <property type="match status" value="1"/>
</dbReference>
<dbReference type="OrthoDB" id="9791096at2"/>
<dbReference type="InterPro" id="IPR050229">
    <property type="entry name" value="GlpE_sulfurtransferase"/>
</dbReference>
<evidence type="ECO:0000313" key="3">
    <source>
        <dbReference type="Proteomes" id="UP000183104"/>
    </source>
</evidence>
<name>A0A0P9EBL2_9GAMM</name>
<dbReference type="GO" id="GO:0016740">
    <property type="term" value="F:transferase activity"/>
    <property type="evidence" value="ECO:0007669"/>
    <property type="project" value="UniProtKB-KW"/>
</dbReference>
<dbReference type="SUPFAM" id="SSF52821">
    <property type="entry name" value="Rhodanese/Cell cycle control phosphatase"/>
    <property type="match status" value="1"/>
</dbReference>
<dbReference type="RefSeq" id="WP_054966664.1">
    <property type="nucleotide sequence ID" value="NZ_FMUN01000002.1"/>
</dbReference>
<dbReference type="PANTHER" id="PTHR43031">
    <property type="entry name" value="FAD-DEPENDENT OXIDOREDUCTASE"/>
    <property type="match status" value="1"/>
</dbReference>
<sequence length="115" mass="12754">MARSYEELLEEIEARVPHLEPGDLPGLEADGALIVDVRRPEEYTEGHILGAVNLPRDKLEAQIEEHLERPHQPVVVYCGGRGRSTLAGWALEEMGVNVRVLHGGLAAWKALQEKT</sequence>
<keyword evidence="2" id="KW-0808">Transferase</keyword>
<dbReference type="AlphaFoldDB" id="A0A0P9EBL2"/>
<dbReference type="EMBL" id="FMUN01000002">
    <property type="protein sequence ID" value="SCX95113.1"/>
    <property type="molecule type" value="Genomic_DNA"/>
</dbReference>
<dbReference type="InterPro" id="IPR001763">
    <property type="entry name" value="Rhodanese-like_dom"/>
</dbReference>
<dbReference type="Proteomes" id="UP000183104">
    <property type="component" value="Unassembled WGS sequence"/>
</dbReference>
<feature type="domain" description="Rhodanese" evidence="1">
    <location>
        <begin position="28"/>
        <end position="113"/>
    </location>
</feature>
<organism evidence="2 3">
    <name type="scientific">Thiohalorhabdus denitrificans</name>
    <dbReference type="NCBI Taxonomy" id="381306"/>
    <lineage>
        <taxon>Bacteria</taxon>
        <taxon>Pseudomonadati</taxon>
        <taxon>Pseudomonadota</taxon>
        <taxon>Gammaproteobacteria</taxon>
        <taxon>Thiohalorhabdales</taxon>
        <taxon>Thiohalorhabdaceae</taxon>
        <taxon>Thiohalorhabdus</taxon>
    </lineage>
</organism>
<dbReference type="CDD" id="cd00158">
    <property type="entry name" value="RHOD"/>
    <property type="match status" value="1"/>
</dbReference>
<dbReference type="Pfam" id="PF00581">
    <property type="entry name" value="Rhodanese"/>
    <property type="match status" value="1"/>
</dbReference>
<proteinExistence type="predicted"/>